<gene>
    <name evidence="2" type="ORF">DVH24_002367</name>
</gene>
<keyword evidence="3" id="KW-1185">Reference proteome</keyword>
<feature type="compositionally biased region" description="Polar residues" evidence="1">
    <location>
        <begin position="116"/>
        <end position="132"/>
    </location>
</feature>
<feature type="region of interest" description="Disordered" evidence="1">
    <location>
        <begin position="116"/>
        <end position="161"/>
    </location>
</feature>
<name>A0A498I7I4_MALDO</name>
<reference evidence="2 3" key="1">
    <citation type="submission" date="2018-10" db="EMBL/GenBank/DDBJ databases">
        <title>A high-quality apple genome assembly.</title>
        <authorList>
            <person name="Hu J."/>
        </authorList>
    </citation>
    <scope>NUCLEOTIDE SEQUENCE [LARGE SCALE GENOMIC DNA]</scope>
    <source>
        <strain evidence="3">cv. HFTH1</strain>
        <tissue evidence="2">Young leaf</tissue>
    </source>
</reference>
<feature type="non-terminal residue" evidence="2">
    <location>
        <position position="1"/>
    </location>
</feature>
<sequence length="161" mass="17950">YSFSLSKEIVHVTKVETISPPWDFVDTPCDYASYYGGYKTQNLIYERKSKLRSKLESQSIMKPIKKHAFAIMLSSCFYHIKKQLLNLAHTTYLLFGEDSVSLICIFPSLPSTRPFGTSLASGSIRTPNSRESNPMMGDPLGSSRVSSQKQNRKGVIGAQSG</sequence>
<organism evidence="2 3">
    <name type="scientific">Malus domestica</name>
    <name type="common">Apple</name>
    <name type="synonym">Pyrus malus</name>
    <dbReference type="NCBI Taxonomy" id="3750"/>
    <lineage>
        <taxon>Eukaryota</taxon>
        <taxon>Viridiplantae</taxon>
        <taxon>Streptophyta</taxon>
        <taxon>Embryophyta</taxon>
        <taxon>Tracheophyta</taxon>
        <taxon>Spermatophyta</taxon>
        <taxon>Magnoliopsida</taxon>
        <taxon>eudicotyledons</taxon>
        <taxon>Gunneridae</taxon>
        <taxon>Pentapetalae</taxon>
        <taxon>rosids</taxon>
        <taxon>fabids</taxon>
        <taxon>Rosales</taxon>
        <taxon>Rosaceae</taxon>
        <taxon>Amygdaloideae</taxon>
        <taxon>Maleae</taxon>
        <taxon>Malus</taxon>
    </lineage>
</organism>
<dbReference type="STRING" id="3750.A0A498I7I4"/>
<dbReference type="AlphaFoldDB" id="A0A498I7I4"/>
<dbReference type="EMBL" id="RDQH01000339">
    <property type="protein sequence ID" value="RXH78849.1"/>
    <property type="molecule type" value="Genomic_DNA"/>
</dbReference>
<dbReference type="Proteomes" id="UP000290289">
    <property type="component" value="Chromosome 13"/>
</dbReference>
<protein>
    <submittedName>
        <fullName evidence="2">Uncharacterized protein</fullName>
    </submittedName>
</protein>
<evidence type="ECO:0000313" key="2">
    <source>
        <dbReference type="EMBL" id="RXH78849.1"/>
    </source>
</evidence>
<evidence type="ECO:0000256" key="1">
    <source>
        <dbReference type="SAM" id="MobiDB-lite"/>
    </source>
</evidence>
<evidence type="ECO:0000313" key="3">
    <source>
        <dbReference type="Proteomes" id="UP000290289"/>
    </source>
</evidence>
<accession>A0A498I7I4</accession>
<comment type="caution">
    <text evidence="2">The sequence shown here is derived from an EMBL/GenBank/DDBJ whole genome shotgun (WGS) entry which is preliminary data.</text>
</comment>
<proteinExistence type="predicted"/>